<gene>
    <name evidence="1" type="ORF">EHR06_07850</name>
</gene>
<evidence type="ECO:0000313" key="1">
    <source>
        <dbReference type="EMBL" id="TGN00025.1"/>
    </source>
</evidence>
<sequence length="59" mass="6958">MLPLRSWIANATTHSGYATFCFVTAFAEQTRSNAKRRNTLVVMRKWRVMYSLRAMKKFI</sequence>
<name>A0A4Z1AJW3_9LEPT</name>
<reference evidence="1" key="1">
    <citation type="journal article" date="2019" name="PLoS Negl. Trop. Dis.">
        <title>Revisiting the worldwide diversity of Leptospira species in the environment.</title>
        <authorList>
            <person name="Vincent A.T."/>
            <person name="Schiettekatte O."/>
            <person name="Bourhy P."/>
            <person name="Veyrier F.J."/>
            <person name="Picardeau M."/>
        </authorList>
    </citation>
    <scope>NUCLEOTIDE SEQUENCE [LARGE SCALE GENOMIC DNA]</scope>
    <source>
        <strain evidence="1">201601113</strain>
    </source>
</reference>
<dbReference type="Proteomes" id="UP000297241">
    <property type="component" value="Unassembled WGS sequence"/>
</dbReference>
<proteinExistence type="predicted"/>
<dbReference type="AlphaFoldDB" id="A0A4Z1AJW3"/>
<comment type="caution">
    <text evidence="1">The sequence shown here is derived from an EMBL/GenBank/DDBJ whole genome shotgun (WGS) entry which is preliminary data.</text>
</comment>
<organism evidence="1 2">
    <name type="scientific">Leptospira dzoumogneensis</name>
    <dbReference type="NCBI Taxonomy" id="2484904"/>
    <lineage>
        <taxon>Bacteria</taxon>
        <taxon>Pseudomonadati</taxon>
        <taxon>Spirochaetota</taxon>
        <taxon>Spirochaetia</taxon>
        <taxon>Leptospirales</taxon>
        <taxon>Leptospiraceae</taxon>
        <taxon>Leptospira</taxon>
    </lineage>
</organism>
<dbReference type="EMBL" id="RQHS01000012">
    <property type="protein sequence ID" value="TGN00025.1"/>
    <property type="molecule type" value="Genomic_DNA"/>
</dbReference>
<dbReference type="OrthoDB" id="346104at2"/>
<evidence type="ECO:0000313" key="2">
    <source>
        <dbReference type="Proteomes" id="UP000297241"/>
    </source>
</evidence>
<keyword evidence="2" id="KW-1185">Reference proteome</keyword>
<accession>A0A4Z1AJW3</accession>
<protein>
    <submittedName>
        <fullName evidence="1">Uncharacterized protein</fullName>
    </submittedName>
</protein>